<dbReference type="EnsemblMetazoa" id="CJA40613.1">
    <property type="protein sequence ID" value="CJA40613.1"/>
    <property type="gene ID" value="WBGene00216461"/>
</dbReference>
<dbReference type="Pfam" id="PF21517">
    <property type="entry name" value="HTH_Tnp_Tc3_2_like"/>
    <property type="match status" value="1"/>
</dbReference>
<evidence type="ECO:0000313" key="3">
    <source>
        <dbReference type="EnsemblMetazoa" id="CJA40613.1"/>
    </source>
</evidence>
<feature type="region of interest" description="Disordered" evidence="1">
    <location>
        <begin position="13"/>
        <end position="47"/>
    </location>
</feature>
<sequence length="99" mass="11240">MGSSHLEISRLVKKGRNSIRRNLPDPINYGQKHKENSGQKRKVSFRDERNVIRTASNSPKSLNESRRNLDSMSALSSSLFSVTDIAHIHSNKTILRLLI</sequence>
<dbReference type="Gene3D" id="1.10.10.10">
    <property type="entry name" value="Winged helix-like DNA-binding domain superfamily/Winged helix DNA-binding domain"/>
    <property type="match status" value="1"/>
</dbReference>
<evidence type="ECO:0000256" key="1">
    <source>
        <dbReference type="SAM" id="MobiDB-lite"/>
    </source>
</evidence>
<feature type="domain" description="Transposable element Tc3 transposase-like DNA-binding HTH" evidence="2">
    <location>
        <begin position="46"/>
        <end position="70"/>
    </location>
</feature>
<feature type="compositionally biased region" description="Basic and acidic residues" evidence="1">
    <location>
        <begin position="32"/>
        <end position="47"/>
    </location>
</feature>
<organism evidence="3 4">
    <name type="scientific">Caenorhabditis japonica</name>
    <dbReference type="NCBI Taxonomy" id="281687"/>
    <lineage>
        <taxon>Eukaryota</taxon>
        <taxon>Metazoa</taxon>
        <taxon>Ecdysozoa</taxon>
        <taxon>Nematoda</taxon>
        <taxon>Chromadorea</taxon>
        <taxon>Rhabditida</taxon>
        <taxon>Rhabditina</taxon>
        <taxon>Rhabditomorpha</taxon>
        <taxon>Rhabditoidea</taxon>
        <taxon>Rhabditidae</taxon>
        <taxon>Peloderinae</taxon>
        <taxon>Caenorhabditis</taxon>
    </lineage>
</organism>
<name>A0A8R1ETD7_CAEJA</name>
<accession>A0A8R1ETD7</accession>
<reference evidence="3" key="2">
    <citation type="submission" date="2022-06" db="UniProtKB">
        <authorList>
            <consortium name="EnsemblMetazoa"/>
        </authorList>
    </citation>
    <scope>IDENTIFICATION</scope>
    <source>
        <strain evidence="3">DF5081</strain>
    </source>
</reference>
<dbReference type="InterPro" id="IPR036388">
    <property type="entry name" value="WH-like_DNA-bd_sf"/>
</dbReference>
<keyword evidence="4" id="KW-1185">Reference proteome</keyword>
<evidence type="ECO:0000313" key="4">
    <source>
        <dbReference type="Proteomes" id="UP000005237"/>
    </source>
</evidence>
<evidence type="ECO:0000259" key="2">
    <source>
        <dbReference type="Pfam" id="PF21517"/>
    </source>
</evidence>
<reference evidence="4" key="1">
    <citation type="submission" date="2010-08" db="EMBL/GenBank/DDBJ databases">
        <authorList>
            <consortium name="Caenorhabditis japonica Sequencing Consortium"/>
            <person name="Wilson R.K."/>
        </authorList>
    </citation>
    <scope>NUCLEOTIDE SEQUENCE [LARGE SCALE GENOMIC DNA]</scope>
    <source>
        <strain evidence="4">DF5081</strain>
    </source>
</reference>
<dbReference type="Gene3D" id="1.10.10.60">
    <property type="entry name" value="Homeodomain-like"/>
    <property type="match status" value="1"/>
</dbReference>
<dbReference type="Proteomes" id="UP000005237">
    <property type="component" value="Unassembled WGS sequence"/>
</dbReference>
<dbReference type="InterPro" id="IPR048703">
    <property type="entry name" value="Tnp_Tc3-like_HTH"/>
</dbReference>
<protein>
    <recommendedName>
        <fullName evidence="2">Transposable element Tc3 transposase-like DNA-binding HTH domain-containing protein</fullName>
    </recommendedName>
</protein>
<proteinExistence type="predicted"/>
<dbReference type="AlphaFoldDB" id="A0A8R1ETD7"/>